<keyword evidence="4" id="KW-0418">Kinase</keyword>
<feature type="transmembrane region" description="Helical" evidence="2">
    <location>
        <begin position="461"/>
        <end position="483"/>
    </location>
</feature>
<keyword evidence="2" id="KW-1133">Transmembrane helix</keyword>
<dbReference type="InterPro" id="IPR011009">
    <property type="entry name" value="Kinase-like_dom_sf"/>
</dbReference>
<accession>A0A9D1CYZ9</accession>
<keyword evidence="2" id="KW-0472">Membrane</keyword>
<dbReference type="GO" id="GO:0016301">
    <property type="term" value="F:kinase activity"/>
    <property type="evidence" value="ECO:0007669"/>
    <property type="project" value="UniProtKB-KW"/>
</dbReference>
<comment type="similarity">
    <text evidence="1">Belongs to the protein kinase superfamily. ADCK protein kinase family.</text>
</comment>
<dbReference type="EMBL" id="DVFV01000103">
    <property type="protein sequence ID" value="HIQ91144.1"/>
    <property type="molecule type" value="Genomic_DNA"/>
</dbReference>
<dbReference type="AlphaFoldDB" id="A0A9D1CYZ9"/>
<evidence type="ECO:0000313" key="4">
    <source>
        <dbReference type="EMBL" id="HIQ91144.1"/>
    </source>
</evidence>
<evidence type="ECO:0000256" key="2">
    <source>
        <dbReference type="SAM" id="Phobius"/>
    </source>
</evidence>
<reference evidence="4" key="2">
    <citation type="journal article" date="2021" name="PeerJ">
        <title>Extensive microbial diversity within the chicken gut microbiome revealed by metagenomics and culture.</title>
        <authorList>
            <person name="Gilroy R."/>
            <person name="Ravi A."/>
            <person name="Getino M."/>
            <person name="Pursley I."/>
            <person name="Horton D.L."/>
            <person name="Alikhan N.F."/>
            <person name="Baker D."/>
            <person name="Gharbi K."/>
            <person name="Hall N."/>
            <person name="Watson M."/>
            <person name="Adriaenssens E.M."/>
            <person name="Foster-Nyarko E."/>
            <person name="Jarju S."/>
            <person name="Secka A."/>
            <person name="Antonio M."/>
            <person name="Oren A."/>
            <person name="Chaudhuri R.R."/>
            <person name="La Ragione R."/>
            <person name="Hildebrand F."/>
            <person name="Pallen M.J."/>
        </authorList>
    </citation>
    <scope>NUCLEOTIDE SEQUENCE</scope>
    <source>
        <strain evidence="4">CHK147-3167</strain>
    </source>
</reference>
<evidence type="ECO:0000256" key="1">
    <source>
        <dbReference type="ARBA" id="ARBA00009670"/>
    </source>
</evidence>
<dbReference type="CDD" id="cd05121">
    <property type="entry name" value="ABC1_ADCK3-like"/>
    <property type="match status" value="1"/>
</dbReference>
<dbReference type="SUPFAM" id="SSF56112">
    <property type="entry name" value="Protein kinase-like (PK-like)"/>
    <property type="match status" value="1"/>
</dbReference>
<feature type="transmembrane region" description="Helical" evidence="2">
    <location>
        <begin position="489"/>
        <end position="512"/>
    </location>
</feature>
<sequence length="521" mass="60140">MSSGKDRLFEIINTIRKYDLIKNMSAERLRLAIEELGPTFIKLGQILSYRDDVIPKEYCEELSHLRNQVKPMEFEKVMEILDGEYKGQTKDIFQEIDEVPIGSASIAQVHRAKLMDGTDVVIKVQREHIYERMETDVNLIKKIIKTFRIQKIFNSVFDFDSIIDEMFASAKEEMNFLIEAEHTERFHKYNKDVVYIKSPKVYNDYTTSKVLVMEYMDGVLIDDFEKLKELGYNMDEIGEKLGANYIKQAIDDGYFHADPHTDNLKINDGKIVYMDFGMMGVLSKRDRTLLSKCILAIVRDDIDEVEHILLTLGTARGQVDHMGLKSDIKTVLDKNKTQDVLDIDVKDFTNDLLSMLSKNNVTMPKDITMLIRGIIVMEGVLRKISPRINLISLLETHVKPSEVLSKEDIGKFTRKGIESGTSLVYIPNELLTFLKGVNSGELRFNIELNDSKHQIRNIEQLVHLVMITILDVAYILGTSLIVMQNHDDLPFIFYIYLIMGGICTIWIFYKLFMSKLKNRRG</sequence>
<dbReference type="InterPro" id="IPR004147">
    <property type="entry name" value="ABC1_dom"/>
</dbReference>
<evidence type="ECO:0000259" key="3">
    <source>
        <dbReference type="Pfam" id="PF03109"/>
    </source>
</evidence>
<dbReference type="PANTHER" id="PTHR10566">
    <property type="entry name" value="CHAPERONE-ACTIVITY OF BC1 COMPLEX CABC1 -RELATED"/>
    <property type="match status" value="1"/>
</dbReference>
<keyword evidence="2" id="KW-0812">Transmembrane</keyword>
<gene>
    <name evidence="4" type="ORF">IAB27_05935</name>
</gene>
<dbReference type="Pfam" id="PF03109">
    <property type="entry name" value="ABC1"/>
    <property type="match status" value="1"/>
</dbReference>
<feature type="domain" description="ABC1 atypical kinase-like" evidence="3">
    <location>
        <begin position="65"/>
        <end position="307"/>
    </location>
</feature>
<name>A0A9D1CYZ9_9FIRM</name>
<organism evidence="4 5">
    <name type="scientific">Candidatus Coprosoma intestinipullorum</name>
    <dbReference type="NCBI Taxonomy" id="2840752"/>
    <lineage>
        <taxon>Bacteria</taxon>
        <taxon>Bacillati</taxon>
        <taxon>Bacillota</taxon>
        <taxon>Bacillota incertae sedis</taxon>
        <taxon>Candidatus Coprosoma</taxon>
    </lineage>
</organism>
<reference evidence="4" key="1">
    <citation type="submission" date="2020-10" db="EMBL/GenBank/DDBJ databases">
        <authorList>
            <person name="Gilroy R."/>
        </authorList>
    </citation>
    <scope>NUCLEOTIDE SEQUENCE</scope>
    <source>
        <strain evidence="4">CHK147-3167</strain>
    </source>
</reference>
<dbReference type="InterPro" id="IPR050154">
    <property type="entry name" value="UbiB_kinase"/>
</dbReference>
<comment type="caution">
    <text evidence="4">The sequence shown here is derived from an EMBL/GenBank/DDBJ whole genome shotgun (WGS) entry which is preliminary data.</text>
</comment>
<keyword evidence="4" id="KW-0808">Transferase</keyword>
<dbReference type="Proteomes" id="UP000886786">
    <property type="component" value="Unassembled WGS sequence"/>
</dbReference>
<proteinExistence type="inferred from homology"/>
<protein>
    <submittedName>
        <fullName evidence="4">AarF/ABC1/UbiB kinase family protein</fullName>
    </submittedName>
</protein>
<evidence type="ECO:0000313" key="5">
    <source>
        <dbReference type="Proteomes" id="UP000886786"/>
    </source>
</evidence>
<dbReference type="PANTHER" id="PTHR10566:SF113">
    <property type="entry name" value="PROTEIN ACTIVITY OF BC1 COMPLEX KINASE 7, CHLOROPLASTIC"/>
    <property type="match status" value="1"/>
</dbReference>